<sequence length="26" mass="3014">MTTSLLLNELTHVSVKEIRPTPLYWA</sequence>
<dbReference type="EMBL" id="LATX01002084">
    <property type="protein sequence ID" value="KTB34394.1"/>
    <property type="molecule type" value="Genomic_DNA"/>
</dbReference>
<comment type="caution">
    <text evidence="1">The sequence shown here is derived from an EMBL/GenBank/DDBJ whole genome shotgun (WGS) entry which is preliminary data.</text>
</comment>
<reference evidence="1 2" key="1">
    <citation type="submission" date="2015-12" db="EMBL/GenBank/DDBJ databases">
        <title>Draft genome sequence of Moniliophthora roreri, the causal agent of frosty pod rot of cacao.</title>
        <authorList>
            <person name="Aime M.C."/>
            <person name="Diaz-Valderrama J.R."/>
            <person name="Kijpornyongpan T."/>
            <person name="Phillips-Mora W."/>
        </authorList>
    </citation>
    <scope>NUCLEOTIDE SEQUENCE [LARGE SCALE GENOMIC DNA]</scope>
    <source>
        <strain evidence="1 2">MCA 2952</strain>
    </source>
</reference>
<name>A0A0W0FDM6_MONRR</name>
<evidence type="ECO:0000313" key="1">
    <source>
        <dbReference type="EMBL" id="KTB34394.1"/>
    </source>
</evidence>
<gene>
    <name evidence="1" type="ORF">WG66_13028</name>
</gene>
<proteinExistence type="predicted"/>
<evidence type="ECO:0000313" key="2">
    <source>
        <dbReference type="Proteomes" id="UP000054988"/>
    </source>
</evidence>
<accession>A0A0W0FDM6</accession>
<dbReference type="AlphaFoldDB" id="A0A0W0FDM6"/>
<organism evidence="1 2">
    <name type="scientific">Moniliophthora roreri</name>
    <name type="common">Frosty pod rot fungus</name>
    <name type="synonym">Monilia roreri</name>
    <dbReference type="NCBI Taxonomy" id="221103"/>
    <lineage>
        <taxon>Eukaryota</taxon>
        <taxon>Fungi</taxon>
        <taxon>Dikarya</taxon>
        <taxon>Basidiomycota</taxon>
        <taxon>Agaricomycotina</taxon>
        <taxon>Agaricomycetes</taxon>
        <taxon>Agaricomycetidae</taxon>
        <taxon>Agaricales</taxon>
        <taxon>Marasmiineae</taxon>
        <taxon>Marasmiaceae</taxon>
        <taxon>Moniliophthora</taxon>
    </lineage>
</organism>
<protein>
    <submittedName>
        <fullName evidence="1">Uncharacterized protein</fullName>
    </submittedName>
</protein>
<dbReference type="Proteomes" id="UP000054988">
    <property type="component" value="Unassembled WGS sequence"/>
</dbReference>